<dbReference type="InterPro" id="IPR039279">
    <property type="entry name" value="QRT3-like"/>
</dbReference>
<dbReference type="EMBL" id="MU004246">
    <property type="protein sequence ID" value="KAF2663358.1"/>
    <property type="molecule type" value="Genomic_DNA"/>
</dbReference>
<keyword evidence="3" id="KW-0456">Lyase</keyword>
<proteinExistence type="predicted"/>
<dbReference type="Gene3D" id="2.160.20.10">
    <property type="entry name" value="Single-stranded right-handed beta-helix, Pectin lyase-like"/>
    <property type="match status" value="2"/>
</dbReference>
<evidence type="ECO:0000256" key="1">
    <source>
        <dbReference type="SAM" id="MobiDB-lite"/>
    </source>
</evidence>
<dbReference type="InterPro" id="IPR011050">
    <property type="entry name" value="Pectin_lyase_fold/virulence"/>
</dbReference>
<sequence length="1516" mass="161471">MVDNQHNYFQTSPDKGKQRGPLWKYSGSLDNYISNLRNGTVVRGGYDNLNGSTTTRFTRASKTTLRVAANGYWLTKLGPLGAQPLAGNGYQFYRDVTDFGADSSGNSDATEAINAAISSWNHDSAKGGTQSRCGKECGNTFSQGAIIYFPRGTYKLCSPVIQLYYTQFIGDANDPPTIKGCDKFQGIALFDTDPYIPLGSGAQWYVNQNQFFRQIRNFVFDLKDMPLSTQDNDQPLVPTGIHWQVAQATSLQNLVFNMPSSGGTASANATRAVGIFTENGSGGFVSDLTFNGGNIGWRAGSQQFTARNLKFNNCLTAVQMVWDWGFNWQGIEVSGGAIAFNITGFGGDKGQGTASISLIDSSVSNVPVGILTPSRVTAPNIVLDNTQFTNVDRIVQVEGGETLLSGNEGLWATGKRYNGSSGSMQTGSVTAPAKGKALLDSNGKLFVRSRPQYETVDASGFLVATTDGKCNNDGSGDQTTCINSFLQQAKGQGKIAFFPAGIYAVGGTVFIPTNSKLQGSSWSQIQGGGFYFGDMQAPKVMVQVGNKGDVGSLEIVEMLFSVKGATAGAILMEWNVAAAENGAVGMWDSHFRIGGAKGSDLDLQHCPKFSQNDECIAASLIFRITPQASGYFENVWAWLADHDNDASVFNQPDSTITQVSVFGARGMLIESQGPSWFYGSGSEHSVMYNYLLSGAKDVYMGHIQTESPYFQPVPAAPAPFAQQKRFPNDPDYSKCNVTANSDSEQCRYAWGLRIVDSTNITIHGAGLYSFFNAFYQDCINTNNCQERILQVTGSTGVVIFNLFTVATVQIANGIDGSKVLQSDSNQRGFTTEVSVWLPLPGKDHANVVYVGPEIFSSPTVSCSPTCVLVFPTSQLDSPTTITPSPYTTSLEYGTFALTSINGAPVTVFVTSTTIVTITISPITVSGMPYSNFNITSSGPTSITMFPSVEISPVTLPVPNGQGGTTSRVVSLPPWPLVNQGPGGTGVNTDPGTEPSTNTTGSLTSSTTYYTSITSTITAFGPTVTTVSFPPSIVPFIVTCPDETGLAFATPSITVTTRCTDSSTHPLNFACPTTKVISFLGSSTAVVRVDCTLVTAWSTGKDASSTSKLPVYVTWPHFGVIEPVTTTPSAPQPTDDGVTLPCTAWFFFICISWGQIHVGGWHLILPPGIYPPGPPPPNLIKWPPGFTLKGTLPPWPKFTIGNDHQITTDKEPECQTKTAEACTYSTIFSVTTTKPGSTTTTGTSTSSHCEKIKGCSVSGSDQTTTSTDVQIGTQTIAPVGTWEDEAWFTDDGAAFSSSVFAELYASLEADEASQGGSTISFKPGPSATPTCASGTGCGGHLCSGYWCDPTPTGAPPGYHDPKDPSSDGFSATKTTSGGTTTTPSPTATKTPLSRGPIHCFSESDFPGHADIQAGDQDDFSTAFSNLRSQAGDDDTLGPSSPVVRLRKTDKHGVNYDYSCGWVPGCETDVPKQSFGFPLGSPSLITAYLLVREDFTKCMYGPSHDHIYLISKVVEWKH</sequence>
<dbReference type="InterPro" id="IPR024535">
    <property type="entry name" value="RHGA/B-epi-like_pectate_lyase"/>
</dbReference>
<evidence type="ECO:0000259" key="2">
    <source>
        <dbReference type="Pfam" id="PF12708"/>
    </source>
</evidence>
<feature type="region of interest" description="Disordered" evidence="1">
    <location>
        <begin position="979"/>
        <end position="1003"/>
    </location>
</feature>
<feature type="region of interest" description="Disordered" evidence="1">
    <location>
        <begin position="1355"/>
        <end position="1392"/>
    </location>
</feature>
<accession>A0A6A6TWW4</accession>
<dbReference type="OrthoDB" id="3780432at2759"/>
<feature type="compositionally biased region" description="Polar residues" evidence="1">
    <location>
        <begin position="1"/>
        <end position="13"/>
    </location>
</feature>
<dbReference type="GO" id="GO:0016829">
    <property type="term" value="F:lyase activity"/>
    <property type="evidence" value="ECO:0007669"/>
    <property type="project" value="UniProtKB-KW"/>
</dbReference>
<feature type="compositionally biased region" description="Low complexity" evidence="1">
    <location>
        <begin position="1370"/>
        <end position="1389"/>
    </location>
</feature>
<reference evidence="3" key="1">
    <citation type="journal article" date="2020" name="Stud. Mycol.">
        <title>101 Dothideomycetes genomes: a test case for predicting lifestyles and emergence of pathogens.</title>
        <authorList>
            <person name="Haridas S."/>
            <person name="Albert R."/>
            <person name="Binder M."/>
            <person name="Bloem J."/>
            <person name="Labutti K."/>
            <person name="Salamov A."/>
            <person name="Andreopoulos B."/>
            <person name="Baker S."/>
            <person name="Barry K."/>
            <person name="Bills G."/>
            <person name="Bluhm B."/>
            <person name="Cannon C."/>
            <person name="Castanera R."/>
            <person name="Culley D."/>
            <person name="Daum C."/>
            <person name="Ezra D."/>
            <person name="Gonzalez J."/>
            <person name="Henrissat B."/>
            <person name="Kuo A."/>
            <person name="Liang C."/>
            <person name="Lipzen A."/>
            <person name="Lutzoni F."/>
            <person name="Magnuson J."/>
            <person name="Mondo S."/>
            <person name="Nolan M."/>
            <person name="Ohm R."/>
            <person name="Pangilinan J."/>
            <person name="Park H.-J."/>
            <person name="Ramirez L."/>
            <person name="Alfaro M."/>
            <person name="Sun H."/>
            <person name="Tritt A."/>
            <person name="Yoshinaga Y."/>
            <person name="Zwiers L.-H."/>
            <person name="Turgeon B."/>
            <person name="Goodwin S."/>
            <person name="Spatafora J."/>
            <person name="Crous P."/>
            <person name="Grigoriev I."/>
        </authorList>
    </citation>
    <scope>NUCLEOTIDE SEQUENCE</scope>
    <source>
        <strain evidence="3">CBS 115976</strain>
    </source>
</reference>
<dbReference type="CDD" id="cd23668">
    <property type="entry name" value="GH55_beta13glucanase-like"/>
    <property type="match status" value="1"/>
</dbReference>
<dbReference type="PANTHER" id="PTHR33928:SF2">
    <property type="entry name" value="PECTATE LYASE SUPERFAMILY PROTEIN DOMAIN-CONTAINING PROTEIN-RELATED"/>
    <property type="match status" value="1"/>
</dbReference>
<dbReference type="Proteomes" id="UP000799302">
    <property type="component" value="Unassembled WGS sequence"/>
</dbReference>
<evidence type="ECO:0000313" key="3">
    <source>
        <dbReference type="EMBL" id="KAF2663358.1"/>
    </source>
</evidence>
<gene>
    <name evidence="3" type="ORF">BT63DRAFT_465896</name>
</gene>
<evidence type="ECO:0000313" key="4">
    <source>
        <dbReference type="Proteomes" id="UP000799302"/>
    </source>
</evidence>
<name>A0A6A6TWW4_9PEZI</name>
<organism evidence="3 4">
    <name type="scientific">Microthyrium microscopicum</name>
    <dbReference type="NCBI Taxonomy" id="703497"/>
    <lineage>
        <taxon>Eukaryota</taxon>
        <taxon>Fungi</taxon>
        <taxon>Dikarya</taxon>
        <taxon>Ascomycota</taxon>
        <taxon>Pezizomycotina</taxon>
        <taxon>Dothideomycetes</taxon>
        <taxon>Dothideomycetes incertae sedis</taxon>
        <taxon>Microthyriales</taxon>
        <taxon>Microthyriaceae</taxon>
        <taxon>Microthyrium</taxon>
    </lineage>
</organism>
<dbReference type="InterPro" id="IPR012334">
    <property type="entry name" value="Pectin_lyas_fold"/>
</dbReference>
<dbReference type="Pfam" id="PF12708">
    <property type="entry name" value="Pect-lyase_RHGA_epim"/>
    <property type="match status" value="1"/>
</dbReference>
<feature type="domain" description="Rhamnogalacturonase A/B/Epimerase-like pectate lyase" evidence="2">
    <location>
        <begin position="93"/>
        <end position="335"/>
    </location>
</feature>
<dbReference type="SUPFAM" id="SSF51126">
    <property type="entry name" value="Pectin lyase-like"/>
    <property type="match status" value="2"/>
</dbReference>
<keyword evidence="4" id="KW-1185">Reference proteome</keyword>
<dbReference type="GO" id="GO:0004650">
    <property type="term" value="F:polygalacturonase activity"/>
    <property type="evidence" value="ECO:0007669"/>
    <property type="project" value="InterPro"/>
</dbReference>
<dbReference type="PANTHER" id="PTHR33928">
    <property type="entry name" value="POLYGALACTURONASE QRT3"/>
    <property type="match status" value="1"/>
</dbReference>
<protein>
    <submittedName>
        <fullName evidence="3">Pectin lyase fold/virulence factor</fullName>
    </submittedName>
</protein>
<feature type="region of interest" description="Disordered" evidence="1">
    <location>
        <begin position="1"/>
        <end position="20"/>
    </location>
</feature>